<accession>A0ABW6A5W6</accession>
<comment type="similarity">
    <text evidence="2">Belongs to the glycosyl hydrolase 20 family.</text>
</comment>
<dbReference type="RefSeq" id="WP_386099738.1">
    <property type="nucleotide sequence ID" value="NZ_JBHUOZ010000003.1"/>
</dbReference>
<keyword evidence="4" id="KW-0378">Hydrolase</keyword>
<feature type="domain" description="Glycoside hydrolase family 20 catalytic" evidence="7">
    <location>
        <begin position="148"/>
        <end position="508"/>
    </location>
</feature>
<evidence type="ECO:0000256" key="5">
    <source>
        <dbReference type="ARBA" id="ARBA00023295"/>
    </source>
</evidence>
<dbReference type="SUPFAM" id="SSF49785">
    <property type="entry name" value="Galactose-binding domain-like"/>
    <property type="match status" value="1"/>
</dbReference>
<evidence type="ECO:0000313" key="11">
    <source>
        <dbReference type="Proteomes" id="UP001597511"/>
    </source>
</evidence>
<keyword evidence="11" id="KW-1185">Reference proteome</keyword>
<dbReference type="Pfam" id="PF02838">
    <property type="entry name" value="Glyco_hydro_20b"/>
    <property type="match status" value="1"/>
</dbReference>
<comment type="caution">
    <text evidence="10">The sequence shown here is derived from an EMBL/GenBank/DDBJ whole genome shotgun (WGS) entry which is preliminary data.</text>
</comment>
<sequence length="771" mass="86482">MLKSLFFSFAIVMVLTTAAQKPVIIPEPVNMVMETGAFTVTPKTKLVTAAANNKHAAFINDYLMNNYGYKLQVSNKLSDAGIKLVTEKHAGDLKKGYELLVTPGGIKVSGENEGLFYGVVTLLQLFPAEKDKLSFSIPALTIQDYPRFGYRGMHLDVARHFFPVDFVKRYIDYLALHKMNYFHWHLTDDQGWRIQIKKYPKLTEVGAWRNGTIIGRYPGTGNTNTRIGGFYTQEQVKEVVKYAAERFITVVPEIEMPGHAAAAIAAYPELSAFPDEPTIKYYPKESAWGGDSTGKQVIQSWGVYDDVFVPSEHTFKFLENVMDEVIALFPSRYIHIGGDECPKTNWKRSAFCQQLMKEKGLKDEHELQSYFIQRMEQYINKKGRTIIGWDEILEGGLAPNAIVMSWQGEKGGIEAAKQKHYVIMTPGNPVYFDHSQSTREDSVTIGGYNPIEKVYAYEPIPAELNAEQAQYILGAQANLWTEYISNPRKVEYMVFPRMSALSEVLWTPREKKDLKNFEQKLLTQFKRYNLWNANYSEAFYDLQASVIPGRSGDGVLWALNTKFDNAKVTFSKGNAAGGSQTYTQPVPVNENGVYTASLWINNKEKSKVSQQFYFNKATGKKITLVKEPSKSYPGSGAFTLVDGVQNSKGMSLSREFIGYNGEDAEALIDLGTAQQISTVTLHTFESNGSWIYAPKYCKVLISTDGQTFTQMGITDVANKLAKNGDLTMTVNPKAVTARYIKVIAGNYGVIPQGREGAGHKAWLFLDEIVVE</sequence>
<dbReference type="Pfam" id="PF00754">
    <property type="entry name" value="F5_F8_type_C"/>
    <property type="match status" value="1"/>
</dbReference>
<evidence type="ECO:0000313" key="10">
    <source>
        <dbReference type="EMBL" id="MFD2920760.1"/>
    </source>
</evidence>
<evidence type="ECO:0000256" key="2">
    <source>
        <dbReference type="ARBA" id="ARBA00006285"/>
    </source>
</evidence>
<proteinExistence type="inferred from homology"/>
<dbReference type="EMBL" id="JBHUOZ010000003">
    <property type="protein sequence ID" value="MFD2920760.1"/>
    <property type="molecule type" value="Genomic_DNA"/>
</dbReference>
<dbReference type="Pfam" id="PF00728">
    <property type="entry name" value="Glyco_hydro_20"/>
    <property type="match status" value="1"/>
</dbReference>
<dbReference type="InterPro" id="IPR015883">
    <property type="entry name" value="Glyco_hydro_20_cat"/>
</dbReference>
<organism evidence="10 11">
    <name type="scientific">Terrimonas rubra</name>
    <dbReference type="NCBI Taxonomy" id="1035890"/>
    <lineage>
        <taxon>Bacteria</taxon>
        <taxon>Pseudomonadati</taxon>
        <taxon>Bacteroidota</taxon>
        <taxon>Chitinophagia</taxon>
        <taxon>Chitinophagales</taxon>
        <taxon>Chitinophagaceae</taxon>
        <taxon>Terrimonas</taxon>
    </lineage>
</organism>
<reference evidence="11" key="1">
    <citation type="journal article" date="2019" name="Int. J. Syst. Evol. Microbiol.">
        <title>The Global Catalogue of Microorganisms (GCM) 10K type strain sequencing project: providing services to taxonomists for standard genome sequencing and annotation.</title>
        <authorList>
            <consortium name="The Broad Institute Genomics Platform"/>
            <consortium name="The Broad Institute Genome Sequencing Center for Infectious Disease"/>
            <person name="Wu L."/>
            <person name="Ma J."/>
        </authorList>
    </citation>
    <scope>NUCLEOTIDE SEQUENCE [LARGE SCALE GENOMIC DNA]</scope>
    <source>
        <strain evidence="11">KCTC 23299</strain>
    </source>
</reference>
<dbReference type="Gene3D" id="2.60.120.260">
    <property type="entry name" value="Galactose-binding domain-like"/>
    <property type="match status" value="1"/>
</dbReference>
<dbReference type="InterPro" id="IPR000421">
    <property type="entry name" value="FA58C"/>
</dbReference>
<name>A0ABW6A5W6_9BACT</name>
<evidence type="ECO:0000259" key="8">
    <source>
        <dbReference type="Pfam" id="PF00754"/>
    </source>
</evidence>
<dbReference type="PANTHER" id="PTHR22600:SF57">
    <property type="entry name" value="BETA-N-ACETYLHEXOSAMINIDASE"/>
    <property type="match status" value="1"/>
</dbReference>
<dbReference type="InterPro" id="IPR015882">
    <property type="entry name" value="HEX_bac_N"/>
</dbReference>
<dbReference type="Gene3D" id="3.30.379.10">
    <property type="entry name" value="Chitobiase/beta-hexosaminidase domain 2-like"/>
    <property type="match status" value="1"/>
</dbReference>
<dbReference type="PRINTS" id="PR00738">
    <property type="entry name" value="GLHYDRLASE20"/>
</dbReference>
<evidence type="ECO:0000256" key="3">
    <source>
        <dbReference type="ARBA" id="ARBA00012663"/>
    </source>
</evidence>
<evidence type="ECO:0000259" key="9">
    <source>
        <dbReference type="Pfam" id="PF02838"/>
    </source>
</evidence>
<dbReference type="CDD" id="cd06563">
    <property type="entry name" value="GH20_chitobiase-like"/>
    <property type="match status" value="1"/>
</dbReference>
<dbReference type="Proteomes" id="UP001597511">
    <property type="component" value="Unassembled WGS sequence"/>
</dbReference>
<dbReference type="InterPro" id="IPR008979">
    <property type="entry name" value="Galactose-bd-like_sf"/>
</dbReference>
<protein>
    <recommendedName>
        <fullName evidence="3">beta-N-acetylhexosaminidase</fullName>
        <ecNumber evidence="3">3.2.1.52</ecNumber>
    </recommendedName>
</protein>
<dbReference type="Gene3D" id="3.20.20.80">
    <property type="entry name" value="Glycosidases"/>
    <property type="match status" value="1"/>
</dbReference>
<keyword evidence="5" id="KW-0326">Glycosidase</keyword>
<feature type="domain" description="F5/8 type C" evidence="8">
    <location>
        <begin position="639"/>
        <end position="745"/>
    </location>
</feature>
<feature type="signal peptide" evidence="6">
    <location>
        <begin position="1"/>
        <end position="19"/>
    </location>
</feature>
<dbReference type="SUPFAM" id="SSF51445">
    <property type="entry name" value="(Trans)glycosidases"/>
    <property type="match status" value="1"/>
</dbReference>
<dbReference type="InterPro" id="IPR017853">
    <property type="entry name" value="GH"/>
</dbReference>
<comment type="catalytic activity">
    <reaction evidence="1">
        <text>Hydrolysis of terminal non-reducing N-acetyl-D-hexosamine residues in N-acetyl-beta-D-hexosaminides.</text>
        <dbReference type="EC" id="3.2.1.52"/>
    </reaction>
</comment>
<dbReference type="PANTHER" id="PTHR22600">
    <property type="entry name" value="BETA-HEXOSAMINIDASE"/>
    <property type="match status" value="1"/>
</dbReference>
<feature type="chain" id="PRO_5045065224" description="beta-N-acetylhexosaminidase" evidence="6">
    <location>
        <begin position="20"/>
        <end position="771"/>
    </location>
</feature>
<dbReference type="EC" id="3.2.1.52" evidence="3"/>
<evidence type="ECO:0000259" key="7">
    <source>
        <dbReference type="Pfam" id="PF00728"/>
    </source>
</evidence>
<dbReference type="InterPro" id="IPR025705">
    <property type="entry name" value="Beta_hexosaminidase_sua/sub"/>
</dbReference>
<evidence type="ECO:0000256" key="1">
    <source>
        <dbReference type="ARBA" id="ARBA00001231"/>
    </source>
</evidence>
<feature type="domain" description="Beta-hexosaminidase bacterial type N-terminal" evidence="9">
    <location>
        <begin position="22"/>
        <end position="145"/>
    </location>
</feature>
<evidence type="ECO:0000256" key="4">
    <source>
        <dbReference type="ARBA" id="ARBA00022801"/>
    </source>
</evidence>
<dbReference type="InterPro" id="IPR029018">
    <property type="entry name" value="Hex-like_dom2"/>
</dbReference>
<dbReference type="SUPFAM" id="SSF55545">
    <property type="entry name" value="beta-N-acetylhexosaminidase-like domain"/>
    <property type="match status" value="1"/>
</dbReference>
<evidence type="ECO:0000256" key="6">
    <source>
        <dbReference type="SAM" id="SignalP"/>
    </source>
</evidence>
<keyword evidence="6" id="KW-0732">Signal</keyword>
<gene>
    <name evidence="10" type="ORF">ACFS6H_13630</name>
</gene>